<feature type="domain" description="HTH araC/xylS-type" evidence="3">
    <location>
        <begin position="246"/>
        <end position="329"/>
    </location>
</feature>
<dbReference type="Proteomes" id="UP000251993">
    <property type="component" value="Chromosome"/>
</dbReference>
<dbReference type="PROSITE" id="PS01124">
    <property type="entry name" value="HTH_ARAC_FAMILY_2"/>
    <property type="match status" value="1"/>
</dbReference>
<dbReference type="SMART" id="SM00342">
    <property type="entry name" value="HTH_ARAC"/>
    <property type="match status" value="1"/>
</dbReference>
<dbReference type="InterPro" id="IPR009057">
    <property type="entry name" value="Homeodomain-like_sf"/>
</dbReference>
<evidence type="ECO:0000256" key="1">
    <source>
        <dbReference type="ARBA" id="ARBA00023015"/>
    </source>
</evidence>
<evidence type="ECO:0000256" key="2">
    <source>
        <dbReference type="ARBA" id="ARBA00023163"/>
    </source>
</evidence>
<reference evidence="4 5" key="1">
    <citation type="submission" date="2018-07" db="EMBL/GenBank/DDBJ databases">
        <title>Genome sequencing of Runella.</title>
        <authorList>
            <person name="Baek M.-G."/>
            <person name="Yi H."/>
        </authorList>
    </citation>
    <scope>NUCLEOTIDE SEQUENCE [LARGE SCALE GENOMIC DNA]</scope>
    <source>
        <strain evidence="4 5">HYN0085</strain>
    </source>
</reference>
<protein>
    <submittedName>
        <fullName evidence="4">AraC family transcriptional regulator</fullName>
    </submittedName>
</protein>
<organism evidence="4 5">
    <name type="scientific">Runella rosea</name>
    <dbReference type="NCBI Taxonomy" id="2259595"/>
    <lineage>
        <taxon>Bacteria</taxon>
        <taxon>Pseudomonadati</taxon>
        <taxon>Bacteroidota</taxon>
        <taxon>Cytophagia</taxon>
        <taxon>Cytophagales</taxon>
        <taxon>Spirosomataceae</taxon>
        <taxon>Runella</taxon>
    </lineage>
</organism>
<keyword evidence="1" id="KW-0805">Transcription regulation</keyword>
<evidence type="ECO:0000313" key="4">
    <source>
        <dbReference type="EMBL" id="AXE20331.1"/>
    </source>
</evidence>
<dbReference type="PANTHER" id="PTHR47893:SF1">
    <property type="entry name" value="REGULATORY PROTEIN PCHR"/>
    <property type="match status" value="1"/>
</dbReference>
<dbReference type="GO" id="GO:0003700">
    <property type="term" value="F:DNA-binding transcription factor activity"/>
    <property type="evidence" value="ECO:0007669"/>
    <property type="project" value="InterPro"/>
</dbReference>
<dbReference type="SUPFAM" id="SSF46689">
    <property type="entry name" value="Homeodomain-like"/>
    <property type="match status" value="1"/>
</dbReference>
<dbReference type="InterPro" id="IPR053142">
    <property type="entry name" value="PchR_regulatory_protein"/>
</dbReference>
<dbReference type="AlphaFoldDB" id="A0A344TNW0"/>
<gene>
    <name evidence="4" type="ORF">DR864_22590</name>
</gene>
<dbReference type="Pfam" id="PF12833">
    <property type="entry name" value="HTH_18"/>
    <property type="match status" value="1"/>
</dbReference>
<dbReference type="PANTHER" id="PTHR47893">
    <property type="entry name" value="REGULATORY PROTEIN PCHR"/>
    <property type="match status" value="1"/>
</dbReference>
<accession>A0A344TNW0</accession>
<dbReference type="Gene3D" id="1.10.10.60">
    <property type="entry name" value="Homeodomain-like"/>
    <property type="match status" value="2"/>
</dbReference>
<dbReference type="EMBL" id="CP030850">
    <property type="protein sequence ID" value="AXE20331.1"/>
    <property type="molecule type" value="Genomic_DNA"/>
</dbReference>
<evidence type="ECO:0000259" key="3">
    <source>
        <dbReference type="PROSITE" id="PS01124"/>
    </source>
</evidence>
<sequence length="333" mass="38566">MEIKLSLKPSKQWMAEVAEQFGVEAESPTEFYHTDGNSFIKLDAMLFDREVSVLLGELCWYKPLNTLKESLGTNDYWTLTFVQSEDAHTHYLLDDKMRQKTQIQKSMVLYSSKMTVDTHWPVGKHSRFVAISFHRDWLYDKLGITAVNQEHYSPFIKLLTSEAGVYLQGASFFDQTVTLDKLFDDTASFTRKLVAQAQCYKLIADFIAQVGRNESNFQQNRINQHDLKQIEEIESRFFTVNQSLPNLEFLASQANMSLSKFKKCFKQVYGLPPYEYHLNQKLEVAKNQLLQNKWTISEIASNLGYTSAANFDKAFKKKYMVSPTKMLKKNNSI</sequence>
<proteinExistence type="predicted"/>
<name>A0A344TNW0_9BACT</name>
<dbReference type="GO" id="GO:0043565">
    <property type="term" value="F:sequence-specific DNA binding"/>
    <property type="evidence" value="ECO:0007669"/>
    <property type="project" value="InterPro"/>
</dbReference>
<dbReference type="KEGG" id="run:DR864_22590"/>
<evidence type="ECO:0000313" key="5">
    <source>
        <dbReference type="Proteomes" id="UP000251993"/>
    </source>
</evidence>
<keyword evidence="2" id="KW-0804">Transcription</keyword>
<keyword evidence="5" id="KW-1185">Reference proteome</keyword>
<dbReference type="InterPro" id="IPR018060">
    <property type="entry name" value="HTH_AraC"/>
</dbReference>
<dbReference type="RefSeq" id="WP_114069094.1">
    <property type="nucleotide sequence ID" value="NZ_CP030850.1"/>
</dbReference>
<dbReference type="OrthoDB" id="1156172at2"/>